<name>A0A1I4CPA6_9HYPH</name>
<keyword evidence="3" id="KW-1185">Reference proteome</keyword>
<dbReference type="EMBL" id="FOSK01000009">
    <property type="protein sequence ID" value="SFK82077.1"/>
    <property type="molecule type" value="Genomic_DNA"/>
</dbReference>
<gene>
    <name evidence="2" type="ORF">SAMN04488518_109239</name>
</gene>
<evidence type="ECO:0000313" key="3">
    <source>
        <dbReference type="Proteomes" id="UP000199598"/>
    </source>
</evidence>
<feature type="transmembrane region" description="Helical" evidence="1">
    <location>
        <begin position="6"/>
        <end position="30"/>
    </location>
</feature>
<comment type="caution">
    <text evidence="2">The sequence shown here is derived from an EMBL/GenBank/DDBJ whole genome shotgun (WGS) entry which is preliminary data.</text>
</comment>
<keyword evidence="1" id="KW-0812">Transmembrane</keyword>
<proteinExistence type="predicted"/>
<evidence type="ECO:0000313" key="2">
    <source>
        <dbReference type="EMBL" id="SFK82077.1"/>
    </source>
</evidence>
<feature type="transmembrane region" description="Helical" evidence="1">
    <location>
        <begin position="51"/>
        <end position="70"/>
    </location>
</feature>
<reference evidence="2 3" key="1">
    <citation type="submission" date="2016-10" db="EMBL/GenBank/DDBJ databases">
        <authorList>
            <person name="Varghese N."/>
            <person name="Submissions S."/>
        </authorList>
    </citation>
    <scope>NUCLEOTIDE SEQUENCE [LARGE SCALE GENOMIC DNA]</scope>
    <source>
        <strain evidence="2 3">DSM 16392</strain>
    </source>
</reference>
<evidence type="ECO:0008006" key="4">
    <source>
        <dbReference type="Google" id="ProtNLM"/>
    </source>
</evidence>
<organism evidence="2 3">
    <name type="scientific">Pseudovibrio ascidiaceicola</name>
    <dbReference type="NCBI Taxonomy" id="285279"/>
    <lineage>
        <taxon>Bacteria</taxon>
        <taxon>Pseudomonadati</taxon>
        <taxon>Pseudomonadota</taxon>
        <taxon>Alphaproteobacteria</taxon>
        <taxon>Hyphomicrobiales</taxon>
        <taxon>Stappiaceae</taxon>
        <taxon>Pseudovibrio</taxon>
    </lineage>
</organism>
<accession>A0A1I4CPA6</accession>
<evidence type="ECO:0000256" key="1">
    <source>
        <dbReference type="SAM" id="Phobius"/>
    </source>
</evidence>
<sequence>MLTIFSLIGVWLNITGVIGLFLFGMPFHVPRKGDFLLISSKRDDKEVRKEYAFSFLSWSSLALIIVSAVFQTMAVCFS</sequence>
<dbReference type="Proteomes" id="UP000199598">
    <property type="component" value="Unassembled WGS sequence"/>
</dbReference>
<keyword evidence="1" id="KW-1133">Transmembrane helix</keyword>
<keyword evidence="1" id="KW-0472">Membrane</keyword>
<protein>
    <recommendedName>
        <fullName evidence="4">DUF4149 domain-containing protein</fullName>
    </recommendedName>
</protein>